<dbReference type="PANTHER" id="PTHR24198">
    <property type="entry name" value="ANKYRIN REPEAT AND PROTEIN KINASE DOMAIN-CONTAINING PROTEIN"/>
    <property type="match status" value="1"/>
</dbReference>
<evidence type="ECO:0000256" key="3">
    <source>
        <dbReference type="PROSITE-ProRule" id="PRU00023"/>
    </source>
</evidence>
<dbReference type="WBParaSite" id="Gr19_v10_g1302.t1">
    <property type="protein sequence ID" value="Gr19_v10_g1302.t1"/>
    <property type="gene ID" value="Gr19_v10_g1302"/>
</dbReference>
<feature type="region of interest" description="Disordered" evidence="4">
    <location>
        <begin position="360"/>
        <end position="381"/>
    </location>
</feature>
<name>A0A914H2B9_GLORO</name>
<keyword evidence="2 3" id="KW-0040">ANK repeat</keyword>
<evidence type="ECO:0000256" key="1">
    <source>
        <dbReference type="ARBA" id="ARBA00022737"/>
    </source>
</evidence>
<feature type="region of interest" description="Disordered" evidence="4">
    <location>
        <begin position="627"/>
        <end position="682"/>
    </location>
</feature>
<organism evidence="5 6">
    <name type="scientific">Globodera rostochiensis</name>
    <name type="common">Golden nematode worm</name>
    <name type="synonym">Heterodera rostochiensis</name>
    <dbReference type="NCBI Taxonomy" id="31243"/>
    <lineage>
        <taxon>Eukaryota</taxon>
        <taxon>Metazoa</taxon>
        <taxon>Ecdysozoa</taxon>
        <taxon>Nematoda</taxon>
        <taxon>Chromadorea</taxon>
        <taxon>Rhabditida</taxon>
        <taxon>Tylenchina</taxon>
        <taxon>Tylenchomorpha</taxon>
        <taxon>Tylenchoidea</taxon>
        <taxon>Heteroderidae</taxon>
        <taxon>Heteroderinae</taxon>
        <taxon>Globodera</taxon>
    </lineage>
</organism>
<dbReference type="InterPro" id="IPR036770">
    <property type="entry name" value="Ankyrin_rpt-contain_sf"/>
</dbReference>
<sequence>MSGKKGADWYDESDRDKMNMLSACAKGMVAEVERYLNGDVDMEEEDDDGVTALQIAAAKGHRSLVELLLRRGAQVDRANYAGMTPFLHACREGHQDVITVLANHGANVNATTGLGVSAMALACAGRHIGAVRTLRGLNSAVNSVPSSRTVHQVAPSPYMVAFFQMDIEICGFLKKNDANVWHQIRWMDGMDAHKLGETLHFPPILMSLNYAENSLKAPKSAKDIRSVIQTGDENELDHWMREGRVPPAISDGITPLMYAAFHAQHRIAEQLLKSACRSAIDAQENVLGLSALMLAIVVGDNSMVQMMLRHGANPRLSSTTKEPFTAIDLSHFSGLSHDTLFKLYKQFLMSGKGEKNLKRELSDKKEVSENGGKAQLGERKSSATGVALAKLGGSAGGGGVPSPTSVAGGGSQKRLRRVIESFTRNIIGLTGDLSGQISGGTNGNDSFPLAHFPNARARFDALVDTANLNGSDAPRFVLAEQILRGDARAPATTIARAKALQLDARIVLARQIAISWMVRGDTLRPMAFEDGLSQLKNAEESAEVNGLYLAAQWNAEKLFKNAPMKRQRRKTDPSQATAQSAILNVRLPLTPQLIVRTANSRGNEQQVQKSPSSVSRHKVLLSQCERTTVRKAPHRLGGHQRVASSGSGGTGPAYGSNTTSNSCGSAGTMSTASQSQPDSPQATLDVATVWEPMGKSNSIPPRPSIFRVQYHHHFQQQDASETPVEPPQQKLYNKQHKNGQHSPNTLALQQKMPRPLTKELIQRKVYQWDLQEEFEQCFVAEEVDELTFASLRETEIQEVLSRHGRANDLLVHQRFLELIADIKRCTGYLSIVPHSVVFDSA</sequence>
<keyword evidence="5" id="KW-1185">Reference proteome</keyword>
<dbReference type="PROSITE" id="PS50088">
    <property type="entry name" value="ANK_REPEAT"/>
    <property type="match status" value="3"/>
</dbReference>
<proteinExistence type="predicted"/>
<evidence type="ECO:0000256" key="4">
    <source>
        <dbReference type="SAM" id="MobiDB-lite"/>
    </source>
</evidence>
<evidence type="ECO:0000313" key="5">
    <source>
        <dbReference type="Proteomes" id="UP000887572"/>
    </source>
</evidence>
<feature type="compositionally biased region" description="Basic residues" evidence="4">
    <location>
        <begin position="629"/>
        <end position="638"/>
    </location>
</feature>
<dbReference type="Pfam" id="PF12796">
    <property type="entry name" value="Ank_2"/>
    <property type="match status" value="2"/>
</dbReference>
<feature type="compositionally biased region" description="Polar residues" evidence="4">
    <location>
        <begin position="655"/>
        <end position="682"/>
    </location>
</feature>
<reference evidence="6" key="1">
    <citation type="submission" date="2022-11" db="UniProtKB">
        <authorList>
            <consortium name="WormBaseParasite"/>
        </authorList>
    </citation>
    <scope>IDENTIFICATION</scope>
</reference>
<dbReference type="PANTHER" id="PTHR24198:SF165">
    <property type="entry name" value="ANKYRIN REPEAT-CONTAINING PROTEIN-RELATED"/>
    <property type="match status" value="1"/>
</dbReference>
<protein>
    <submittedName>
        <fullName evidence="6">ANK_REP_REGION domain-containing protein</fullName>
    </submittedName>
</protein>
<dbReference type="AlphaFoldDB" id="A0A914H2B9"/>
<dbReference type="SMART" id="SM00248">
    <property type="entry name" value="ANK"/>
    <property type="match status" value="5"/>
</dbReference>
<accession>A0A914H2B9</accession>
<dbReference type="InterPro" id="IPR002110">
    <property type="entry name" value="Ankyrin_rpt"/>
</dbReference>
<feature type="repeat" description="ANK" evidence="3">
    <location>
        <begin position="48"/>
        <end position="80"/>
    </location>
</feature>
<evidence type="ECO:0000313" key="6">
    <source>
        <dbReference type="WBParaSite" id="Gr19_v10_g1302.t1"/>
    </source>
</evidence>
<dbReference type="Proteomes" id="UP000887572">
    <property type="component" value="Unplaced"/>
</dbReference>
<feature type="repeat" description="ANK" evidence="3">
    <location>
        <begin position="287"/>
        <end position="319"/>
    </location>
</feature>
<feature type="repeat" description="ANK" evidence="3">
    <location>
        <begin position="81"/>
        <end position="113"/>
    </location>
</feature>
<evidence type="ECO:0000256" key="2">
    <source>
        <dbReference type="ARBA" id="ARBA00023043"/>
    </source>
</evidence>
<dbReference type="Gene3D" id="1.25.40.20">
    <property type="entry name" value="Ankyrin repeat-containing domain"/>
    <property type="match status" value="2"/>
</dbReference>
<dbReference type="PROSITE" id="PS50297">
    <property type="entry name" value="ANK_REP_REGION"/>
    <property type="match status" value="3"/>
</dbReference>
<feature type="region of interest" description="Disordered" evidence="4">
    <location>
        <begin position="392"/>
        <end position="411"/>
    </location>
</feature>
<dbReference type="SUPFAM" id="SSF48403">
    <property type="entry name" value="Ankyrin repeat"/>
    <property type="match status" value="1"/>
</dbReference>
<keyword evidence="1" id="KW-0677">Repeat</keyword>